<gene>
    <name evidence="3" type="ORF">M231_04845</name>
</gene>
<dbReference type="InParanoid" id="A0A4V1M3S1"/>
<dbReference type="VEuPathDB" id="FungiDB:TREMEDRAFT_66240"/>
<protein>
    <recommendedName>
        <fullName evidence="5">4Fe-4S ferredoxin-type domain-containing protein</fullName>
    </recommendedName>
</protein>
<proteinExistence type="predicted"/>
<comment type="caution">
    <text evidence="3">The sequence shown here is derived from an EMBL/GenBank/DDBJ whole genome shotgun (WGS) entry which is preliminary data.</text>
</comment>
<evidence type="ECO:0000313" key="3">
    <source>
        <dbReference type="EMBL" id="RXK37847.1"/>
    </source>
</evidence>
<organism evidence="3 4">
    <name type="scientific">Tremella mesenterica</name>
    <name type="common">Jelly fungus</name>
    <dbReference type="NCBI Taxonomy" id="5217"/>
    <lineage>
        <taxon>Eukaryota</taxon>
        <taxon>Fungi</taxon>
        <taxon>Dikarya</taxon>
        <taxon>Basidiomycota</taxon>
        <taxon>Agaricomycotina</taxon>
        <taxon>Tremellomycetes</taxon>
        <taxon>Tremellales</taxon>
        <taxon>Tremellaceae</taxon>
        <taxon>Tremella</taxon>
    </lineage>
</organism>
<evidence type="ECO:0000256" key="1">
    <source>
        <dbReference type="SAM" id="MobiDB-lite"/>
    </source>
</evidence>
<feature type="compositionally biased region" description="Basic and acidic residues" evidence="1">
    <location>
        <begin position="72"/>
        <end position="96"/>
    </location>
</feature>
<accession>A0A4V1M3S1</accession>
<dbReference type="AlphaFoldDB" id="A0A4V1M3S1"/>
<feature type="signal peptide" evidence="2">
    <location>
        <begin position="1"/>
        <end position="15"/>
    </location>
</feature>
<feature type="chain" id="PRO_5020420778" description="4Fe-4S ferredoxin-type domain-containing protein" evidence="2">
    <location>
        <begin position="16"/>
        <end position="155"/>
    </location>
</feature>
<feature type="region of interest" description="Disordered" evidence="1">
    <location>
        <begin position="72"/>
        <end position="106"/>
    </location>
</feature>
<dbReference type="EMBL" id="SDIL01000058">
    <property type="protein sequence ID" value="RXK37847.1"/>
    <property type="molecule type" value="Genomic_DNA"/>
</dbReference>
<sequence length="155" mass="18030">MKFLLLLLTVVGVMAIPTPFNEQDQLNVLEQRAEDIPIMAREPTETATPDWGYGATWRRRNDKRGPRLYVREHDSSADEVARKRSDDIDLEHRDSSETATPDSFGSPWWRRTHDKRLCFKADKYCDTCTRPPCPKIWVREHDTTSQENVARDIGE</sequence>
<reference evidence="3 4" key="1">
    <citation type="submission" date="2016-06" db="EMBL/GenBank/DDBJ databases">
        <title>Evolution of pathogenesis and genome organization in the Tremellales.</title>
        <authorList>
            <person name="Cuomo C."/>
            <person name="Litvintseva A."/>
            <person name="Heitman J."/>
            <person name="Chen Y."/>
            <person name="Sun S."/>
            <person name="Springer D."/>
            <person name="Dromer F."/>
            <person name="Young S."/>
            <person name="Zeng Q."/>
            <person name="Chapman S."/>
            <person name="Gujja S."/>
            <person name="Saif S."/>
            <person name="Birren B."/>
        </authorList>
    </citation>
    <scope>NUCLEOTIDE SEQUENCE [LARGE SCALE GENOMIC DNA]</scope>
    <source>
        <strain evidence="3 4">ATCC 28783</strain>
    </source>
</reference>
<keyword evidence="4" id="KW-1185">Reference proteome</keyword>
<dbReference type="Proteomes" id="UP000289152">
    <property type="component" value="Unassembled WGS sequence"/>
</dbReference>
<evidence type="ECO:0000256" key="2">
    <source>
        <dbReference type="SAM" id="SignalP"/>
    </source>
</evidence>
<keyword evidence="2" id="KW-0732">Signal</keyword>
<evidence type="ECO:0008006" key="5">
    <source>
        <dbReference type="Google" id="ProtNLM"/>
    </source>
</evidence>
<name>A0A4V1M3S1_TREME</name>
<evidence type="ECO:0000313" key="4">
    <source>
        <dbReference type="Proteomes" id="UP000289152"/>
    </source>
</evidence>